<dbReference type="OMA" id="ITIWFPS"/>
<dbReference type="STRING" id="400682.A0A1X7UVG7"/>
<name>A0A1X7UVG7_AMPQE</name>
<sequence length="96" mass="11528">RSLWVKERQSNFCQYIVNRAFNNKDWYENFRMRNKTFMYLCKELHKEVHKNDTHLRCAITVELRVAITIWFPSAGTLYRVLAHLFGVSRSSTCLII</sequence>
<dbReference type="OrthoDB" id="5983017at2759"/>
<evidence type="ECO:0008006" key="2">
    <source>
        <dbReference type="Google" id="ProtNLM"/>
    </source>
</evidence>
<reference evidence="1" key="1">
    <citation type="submission" date="2017-05" db="UniProtKB">
        <authorList>
            <consortium name="EnsemblMetazoa"/>
        </authorList>
    </citation>
    <scope>IDENTIFICATION</scope>
</reference>
<dbReference type="AlphaFoldDB" id="A0A1X7UVG7"/>
<protein>
    <recommendedName>
        <fullName evidence="2">Transposase Helix-turn-helix domain-containing protein</fullName>
    </recommendedName>
</protein>
<proteinExistence type="predicted"/>
<evidence type="ECO:0000313" key="1">
    <source>
        <dbReference type="EnsemblMetazoa" id="Aqu2.1.31519_001"/>
    </source>
</evidence>
<dbReference type="InParanoid" id="A0A1X7UVG7"/>
<dbReference type="EnsemblMetazoa" id="Aqu2.1.31519_001">
    <property type="protein sequence ID" value="Aqu2.1.31519_001"/>
    <property type="gene ID" value="Aqu2.1.31519"/>
</dbReference>
<organism evidence="1">
    <name type="scientific">Amphimedon queenslandica</name>
    <name type="common">Sponge</name>
    <dbReference type="NCBI Taxonomy" id="400682"/>
    <lineage>
        <taxon>Eukaryota</taxon>
        <taxon>Metazoa</taxon>
        <taxon>Porifera</taxon>
        <taxon>Demospongiae</taxon>
        <taxon>Heteroscleromorpha</taxon>
        <taxon>Haplosclerida</taxon>
        <taxon>Niphatidae</taxon>
        <taxon>Amphimedon</taxon>
    </lineage>
</organism>
<dbReference type="eggNOG" id="KOG4585">
    <property type="taxonomic scope" value="Eukaryota"/>
</dbReference>
<accession>A0A1X7UVG7</accession>